<evidence type="ECO:0000256" key="1">
    <source>
        <dbReference type="SAM" id="Phobius"/>
    </source>
</evidence>
<dbReference type="AlphaFoldDB" id="A0A060CM63"/>
<accession>A0A060CM63</accession>
<dbReference type="EMBL" id="KF126534">
    <property type="protein sequence ID" value="AIA93881.1"/>
    <property type="molecule type" value="Genomic_DNA"/>
</dbReference>
<keyword evidence="1" id="KW-0812">Transmembrane</keyword>
<protein>
    <submittedName>
        <fullName evidence="2">CAZy families GT32 protein</fullName>
    </submittedName>
</protein>
<reference evidence="2" key="1">
    <citation type="journal article" date="2013" name="Environ. Microbiol.">
        <title>Seasonally variable intestinal metagenomes of the red palm weevil (Rhynchophorus ferrugineus).</title>
        <authorList>
            <person name="Jia S."/>
            <person name="Zhang X."/>
            <person name="Zhang G."/>
            <person name="Yin A."/>
            <person name="Zhang S."/>
            <person name="Li F."/>
            <person name="Wang L."/>
            <person name="Zhao D."/>
            <person name="Yun Q."/>
            <person name="Tala"/>
            <person name="Wang J."/>
            <person name="Sun G."/>
            <person name="Baabdullah M."/>
            <person name="Yu X."/>
            <person name="Hu S."/>
            <person name="Al-Mssallem I.S."/>
            <person name="Yu J."/>
        </authorList>
    </citation>
    <scope>NUCLEOTIDE SEQUENCE</scope>
</reference>
<sequence length="86" mass="10167">MHLKSEVKFLLYLHLAIALVLIYQLFDLITLLYDDSHQFALLSNELNNSNYLQSQPQLIPKIIHQTYKTTNIPEIWKDRSKKVVKI</sequence>
<proteinExistence type="predicted"/>
<keyword evidence="1" id="KW-1133">Transmembrane helix</keyword>
<organism evidence="2">
    <name type="scientific">uncultured Pichia</name>
    <dbReference type="NCBI Taxonomy" id="747082"/>
    <lineage>
        <taxon>Eukaryota</taxon>
        <taxon>Fungi</taxon>
        <taxon>Dikarya</taxon>
        <taxon>Ascomycota</taxon>
        <taxon>Saccharomycotina</taxon>
        <taxon>Saccharomycetes</taxon>
        <taxon>Saccharomycetales</taxon>
        <taxon>Saccharomycetaceae</taxon>
        <taxon>environmental samples</taxon>
    </lineage>
</organism>
<feature type="transmembrane region" description="Helical" evidence="1">
    <location>
        <begin position="12"/>
        <end position="33"/>
    </location>
</feature>
<evidence type="ECO:0000313" key="2">
    <source>
        <dbReference type="EMBL" id="AIA93881.1"/>
    </source>
</evidence>
<name>A0A060CM63_9SACH</name>
<keyword evidence="1" id="KW-0472">Membrane</keyword>